<gene>
    <name evidence="1" type="ORF">PC115_g14470</name>
    <name evidence="2" type="ORF">PC118_g16647</name>
</gene>
<dbReference type="EMBL" id="RCMI01000554">
    <property type="protein sequence ID" value="KAG2905865.1"/>
    <property type="molecule type" value="Genomic_DNA"/>
</dbReference>
<dbReference type="Proteomes" id="UP000697107">
    <property type="component" value="Unassembled WGS sequence"/>
</dbReference>
<dbReference type="VEuPathDB" id="FungiDB:PC110_g14876"/>
<accession>A0A8T1FKF4</accession>
<dbReference type="EMBL" id="RCML01000703">
    <property type="protein sequence ID" value="KAG2970834.1"/>
    <property type="molecule type" value="Genomic_DNA"/>
</dbReference>
<evidence type="ECO:0000313" key="1">
    <source>
        <dbReference type="EMBL" id="KAG2905865.1"/>
    </source>
</evidence>
<comment type="caution">
    <text evidence="2">The sequence shown here is derived from an EMBL/GenBank/DDBJ whole genome shotgun (WGS) entry which is preliminary data.</text>
</comment>
<organism evidence="2 3">
    <name type="scientific">Phytophthora cactorum</name>
    <dbReference type="NCBI Taxonomy" id="29920"/>
    <lineage>
        <taxon>Eukaryota</taxon>
        <taxon>Sar</taxon>
        <taxon>Stramenopiles</taxon>
        <taxon>Oomycota</taxon>
        <taxon>Peronosporomycetes</taxon>
        <taxon>Peronosporales</taxon>
        <taxon>Peronosporaceae</taxon>
        <taxon>Phytophthora</taxon>
    </lineage>
</organism>
<dbReference type="AlphaFoldDB" id="A0A8T1FKF4"/>
<reference evidence="2" key="1">
    <citation type="submission" date="2018-10" db="EMBL/GenBank/DDBJ databases">
        <title>Effector identification in a new, highly contiguous assembly of the strawberry crown rot pathogen Phytophthora cactorum.</title>
        <authorList>
            <person name="Armitage A.D."/>
            <person name="Nellist C.F."/>
            <person name="Bates H."/>
            <person name="Vickerstaff R.J."/>
            <person name="Harrison R.J."/>
        </authorList>
    </citation>
    <scope>NUCLEOTIDE SEQUENCE</scope>
    <source>
        <strain evidence="1">4032</strain>
        <strain evidence="2">P415</strain>
    </source>
</reference>
<sequence length="80" mass="9245">MEEKAPRDRDSQTKAERDAMIAAHVIVDNYYPPVSRKGYASWSSWIAAYDEYCMSHHGGFRKCASRSVDIYNREFNAHVT</sequence>
<evidence type="ECO:0000313" key="3">
    <source>
        <dbReference type="Proteomes" id="UP000697107"/>
    </source>
</evidence>
<dbReference type="Proteomes" id="UP000774804">
    <property type="component" value="Unassembled WGS sequence"/>
</dbReference>
<proteinExistence type="predicted"/>
<name>A0A8T1FKF4_9STRA</name>
<evidence type="ECO:0000313" key="2">
    <source>
        <dbReference type="EMBL" id="KAG2970834.1"/>
    </source>
</evidence>
<protein>
    <submittedName>
        <fullName evidence="2">Uncharacterized protein</fullName>
    </submittedName>
</protein>